<dbReference type="AlphaFoldDB" id="A0A975A1V1"/>
<dbReference type="NCBIfam" id="TIGR03519">
    <property type="entry name" value="T9SS_PorP_fam"/>
    <property type="match status" value="1"/>
</dbReference>
<dbReference type="RefSeq" id="WP_205723328.1">
    <property type="nucleotide sequence ID" value="NZ_CP070608.1"/>
</dbReference>
<dbReference type="Proteomes" id="UP000662783">
    <property type="component" value="Chromosome"/>
</dbReference>
<keyword evidence="3" id="KW-1185">Reference proteome</keyword>
<gene>
    <name evidence="2" type="ORF">JR347_06970</name>
</gene>
<evidence type="ECO:0000313" key="2">
    <source>
        <dbReference type="EMBL" id="QSE98814.1"/>
    </source>
</evidence>
<accession>A0A975A1V1</accession>
<dbReference type="KEGG" id="fuv:JR347_06970"/>
<proteinExistence type="predicted"/>
<reference evidence="2" key="1">
    <citation type="submission" date="2021-02" db="EMBL/GenBank/DDBJ databases">
        <title>Fulvivirga sp. S481 isolated from sea water.</title>
        <authorList>
            <person name="Bae S.S."/>
            <person name="Baek K."/>
        </authorList>
    </citation>
    <scope>NUCLEOTIDE SEQUENCE</scope>
    <source>
        <strain evidence="2">S481</strain>
    </source>
</reference>
<protein>
    <submittedName>
        <fullName evidence="2">PorP/SprF family type IX secretion system membrane protein</fullName>
    </submittedName>
</protein>
<dbReference type="InterPro" id="IPR019861">
    <property type="entry name" value="PorP/SprF_Bacteroidetes"/>
</dbReference>
<sequence length="324" mass="36362">MARQILLTFILGFVSYSYSTAQDAHFSQFYANPTYLNPSLVGMAGNIRTTVAHREQGTDTYKYSTSMFSFDASLGGRSGWGIQIINDSQMNGVLKSVSYAATLGHRIDINRDSKLAFGIQVGAYQKKLDWSSLTFEDQLHQRNGVVVNTQERFGNENVTQADVHVGLSYSSETIYGGLKLSHLNKPKENFSLDSETTIPIKTTVHLGAMLPISGLRNDGQYVSPNVIYEKQAEFDYLHLGLYYGNGIWTAGMWYRLNDAIITSLGVNISKFKIGYSYDFAISGYKTTNDNAHEISIGYQFDVVKKFKVKNKYKGKCPSFQKYLF</sequence>
<feature type="signal peptide" evidence="1">
    <location>
        <begin position="1"/>
        <end position="21"/>
    </location>
</feature>
<organism evidence="2 3">
    <name type="scientific">Fulvivirga lutea</name>
    <dbReference type="NCBI Taxonomy" id="2810512"/>
    <lineage>
        <taxon>Bacteria</taxon>
        <taxon>Pseudomonadati</taxon>
        <taxon>Bacteroidota</taxon>
        <taxon>Cytophagia</taxon>
        <taxon>Cytophagales</taxon>
        <taxon>Fulvivirgaceae</taxon>
        <taxon>Fulvivirga</taxon>
    </lineage>
</organism>
<evidence type="ECO:0000256" key="1">
    <source>
        <dbReference type="SAM" id="SignalP"/>
    </source>
</evidence>
<dbReference type="EMBL" id="CP070608">
    <property type="protein sequence ID" value="QSE98814.1"/>
    <property type="molecule type" value="Genomic_DNA"/>
</dbReference>
<dbReference type="Pfam" id="PF11751">
    <property type="entry name" value="PorP_SprF"/>
    <property type="match status" value="1"/>
</dbReference>
<feature type="chain" id="PRO_5038046155" evidence="1">
    <location>
        <begin position="22"/>
        <end position="324"/>
    </location>
</feature>
<keyword evidence="1" id="KW-0732">Signal</keyword>
<evidence type="ECO:0000313" key="3">
    <source>
        <dbReference type="Proteomes" id="UP000662783"/>
    </source>
</evidence>
<name>A0A975A1V1_9BACT</name>